<evidence type="ECO:0000313" key="5">
    <source>
        <dbReference type="Proteomes" id="UP000326994"/>
    </source>
</evidence>
<evidence type="ECO:0000256" key="1">
    <source>
        <dbReference type="SAM" id="Coils"/>
    </source>
</evidence>
<gene>
    <name evidence="4" type="ORF">ULMS_24540</name>
</gene>
<accession>A0A5J4G2J9</accession>
<keyword evidence="1" id="KW-0175">Coiled coil</keyword>
<keyword evidence="3" id="KW-1133">Transmembrane helix</keyword>
<keyword evidence="5" id="KW-1185">Reference proteome</keyword>
<dbReference type="AlphaFoldDB" id="A0A5J4G2J9"/>
<reference evidence="4 5" key="1">
    <citation type="submission" date="2019-08" db="EMBL/GenBank/DDBJ databases">
        <title>Ulvibacter marinistellae sp. nov., isolated from a starfish, Patiria pectinifera.</title>
        <authorList>
            <person name="Kawano K."/>
            <person name="Ushijima N."/>
            <person name="Kihara M."/>
            <person name="Itoh H."/>
        </authorList>
    </citation>
    <scope>NUCLEOTIDE SEQUENCE [LARGE SCALE GENOMIC DNA]</scope>
    <source>
        <strain evidence="4 5">KK4</strain>
    </source>
</reference>
<dbReference type="EMBL" id="BKCF01000005">
    <property type="protein sequence ID" value="GEQ86946.1"/>
    <property type="molecule type" value="Genomic_DNA"/>
</dbReference>
<evidence type="ECO:0000313" key="4">
    <source>
        <dbReference type="EMBL" id="GEQ86946.1"/>
    </source>
</evidence>
<feature type="region of interest" description="Disordered" evidence="2">
    <location>
        <begin position="1"/>
        <end position="21"/>
    </location>
</feature>
<feature type="compositionally biased region" description="Basic and acidic residues" evidence="2">
    <location>
        <begin position="1"/>
        <end position="19"/>
    </location>
</feature>
<dbReference type="OrthoDB" id="1247025at2"/>
<proteinExistence type="predicted"/>
<feature type="coiled-coil region" evidence="1">
    <location>
        <begin position="96"/>
        <end position="130"/>
    </location>
</feature>
<evidence type="ECO:0000256" key="3">
    <source>
        <dbReference type="SAM" id="Phobius"/>
    </source>
</evidence>
<sequence>MEPIKFEENSREKFEERELQPSAGAWDKLEAMLEKEQPIKKTGGFPWLAIAASFIGFVIIASIYFNQNDTKDSLVNEDIPSEILKEDPAKSPYKTVEEIQKEKEAVAETVKQHKKANQAEDEKVNANENQVVSVTNKNTKIKNKINNNNAGKLQKSQQVNSNTLKNINNTLIDNLGQISALPIKEKPTTINTNKEDLNLQVTPSLNKVDAVVAQIKDIKNKNGNVTENEINALLATAQEEIKLQRLFNASSGKVDAMALLGEVEMEMQQSFREKVFYALGEGFEQLRTTIADRNN</sequence>
<protein>
    <submittedName>
        <fullName evidence="4">Uncharacterized protein</fullName>
    </submittedName>
</protein>
<evidence type="ECO:0000256" key="2">
    <source>
        <dbReference type="SAM" id="MobiDB-lite"/>
    </source>
</evidence>
<feature type="transmembrane region" description="Helical" evidence="3">
    <location>
        <begin position="45"/>
        <end position="65"/>
    </location>
</feature>
<organism evidence="4 5">
    <name type="scientific">Patiriisocius marinistellae</name>
    <dbReference type="NCBI Taxonomy" id="2494560"/>
    <lineage>
        <taxon>Bacteria</taxon>
        <taxon>Pseudomonadati</taxon>
        <taxon>Bacteroidota</taxon>
        <taxon>Flavobacteriia</taxon>
        <taxon>Flavobacteriales</taxon>
        <taxon>Flavobacteriaceae</taxon>
        <taxon>Patiriisocius</taxon>
    </lineage>
</organism>
<keyword evidence="3" id="KW-0812">Transmembrane</keyword>
<name>A0A5J4G2J9_9FLAO</name>
<comment type="caution">
    <text evidence="4">The sequence shown here is derived from an EMBL/GenBank/DDBJ whole genome shotgun (WGS) entry which is preliminary data.</text>
</comment>
<dbReference type="Proteomes" id="UP000326994">
    <property type="component" value="Unassembled WGS sequence"/>
</dbReference>
<keyword evidence="3" id="KW-0472">Membrane</keyword>
<dbReference type="RefSeq" id="WP_151894865.1">
    <property type="nucleotide sequence ID" value="NZ_BKCF01000005.1"/>
</dbReference>